<feature type="transmembrane region" description="Helical" evidence="1">
    <location>
        <begin position="39"/>
        <end position="63"/>
    </location>
</feature>
<evidence type="ECO:0000256" key="1">
    <source>
        <dbReference type="SAM" id="Phobius"/>
    </source>
</evidence>
<evidence type="ECO:0000313" key="2">
    <source>
        <dbReference type="EMBL" id="CRK85145.1"/>
    </source>
</evidence>
<sequence length="90" mass="9971">MQKKNVNNLFLTTKIALGAIGIGLVLFLVGLFVSGFNYFLSATGIGIIIASLIVIFFGMSISLMEEYVENSKRHQQLRKGVTAYSKKPYH</sequence>
<reference evidence="3" key="1">
    <citation type="submission" date="2015-05" db="EMBL/GenBank/DDBJ databases">
        <authorList>
            <person name="Urmite Genomes"/>
        </authorList>
    </citation>
    <scope>NUCLEOTIDE SEQUENCE [LARGE SCALE GENOMIC DNA]</scope>
    <source>
        <strain evidence="3">LF1</strain>
    </source>
</reference>
<gene>
    <name evidence="2" type="ORF">BN000_05217</name>
</gene>
<dbReference type="Proteomes" id="UP000199087">
    <property type="component" value="Unassembled WGS sequence"/>
</dbReference>
<dbReference type="AlphaFoldDB" id="A0A0U1P4D0"/>
<keyword evidence="1" id="KW-1133">Transmembrane helix</keyword>
<accession>A0A0U1P4D0</accession>
<organism evidence="2 3">
    <name type="scientific">Neobacillus massiliamazoniensis</name>
    <dbReference type="NCBI Taxonomy" id="1499688"/>
    <lineage>
        <taxon>Bacteria</taxon>
        <taxon>Bacillati</taxon>
        <taxon>Bacillota</taxon>
        <taxon>Bacilli</taxon>
        <taxon>Bacillales</taxon>
        <taxon>Bacillaceae</taxon>
        <taxon>Neobacillus</taxon>
    </lineage>
</organism>
<name>A0A0U1P4D0_9BACI</name>
<evidence type="ECO:0000313" key="3">
    <source>
        <dbReference type="Proteomes" id="UP000199087"/>
    </source>
</evidence>
<protein>
    <submittedName>
        <fullName evidence="2">Uncharacterized protein</fullName>
    </submittedName>
</protein>
<keyword evidence="3" id="KW-1185">Reference proteome</keyword>
<keyword evidence="1" id="KW-0812">Transmembrane</keyword>
<dbReference type="EMBL" id="CVRB01000007">
    <property type="protein sequence ID" value="CRK85145.1"/>
    <property type="molecule type" value="Genomic_DNA"/>
</dbReference>
<dbReference type="RefSeq" id="WP_090639911.1">
    <property type="nucleotide sequence ID" value="NZ_CVRB01000007.1"/>
</dbReference>
<proteinExistence type="predicted"/>
<feature type="transmembrane region" description="Helical" evidence="1">
    <location>
        <begin position="12"/>
        <end position="33"/>
    </location>
</feature>
<keyword evidence="1" id="KW-0472">Membrane</keyword>